<proteinExistence type="predicted"/>
<feature type="transmembrane region" description="Helical" evidence="2">
    <location>
        <begin position="185"/>
        <end position="208"/>
    </location>
</feature>
<dbReference type="InterPro" id="IPR009571">
    <property type="entry name" value="SUR7/Rim9-like_fungi"/>
</dbReference>
<keyword evidence="2" id="KW-0812">Transmembrane</keyword>
<dbReference type="STRING" id="1047168.A0A0F4GGQ5"/>
<feature type="compositionally biased region" description="Low complexity" evidence="1">
    <location>
        <begin position="25"/>
        <end position="41"/>
    </location>
</feature>
<dbReference type="InterPro" id="IPR052413">
    <property type="entry name" value="SUR7_domain"/>
</dbReference>
<evidence type="ECO:0000256" key="1">
    <source>
        <dbReference type="SAM" id="MobiDB-lite"/>
    </source>
</evidence>
<feature type="transmembrane region" description="Helical" evidence="2">
    <location>
        <begin position="214"/>
        <end position="245"/>
    </location>
</feature>
<feature type="transmembrane region" description="Helical" evidence="2">
    <location>
        <begin position="53"/>
        <end position="73"/>
    </location>
</feature>
<dbReference type="PANTHER" id="PTHR28019:SF2">
    <property type="entry name" value="CELL MEMBRANE PROTEIN YLR413W-RELATED"/>
    <property type="match status" value="1"/>
</dbReference>
<dbReference type="AlphaFoldDB" id="A0A0F4GGQ5"/>
<dbReference type="GO" id="GO:0005886">
    <property type="term" value="C:plasma membrane"/>
    <property type="evidence" value="ECO:0007669"/>
    <property type="project" value="InterPro"/>
</dbReference>
<organism evidence="3 4">
    <name type="scientific">Zymoseptoria brevis</name>
    <dbReference type="NCBI Taxonomy" id="1047168"/>
    <lineage>
        <taxon>Eukaryota</taxon>
        <taxon>Fungi</taxon>
        <taxon>Dikarya</taxon>
        <taxon>Ascomycota</taxon>
        <taxon>Pezizomycotina</taxon>
        <taxon>Dothideomycetes</taxon>
        <taxon>Dothideomycetidae</taxon>
        <taxon>Mycosphaerellales</taxon>
        <taxon>Mycosphaerellaceae</taxon>
        <taxon>Zymoseptoria</taxon>
    </lineage>
</organism>
<dbReference type="EMBL" id="LAFY01000619">
    <property type="protein sequence ID" value="KJX96433.1"/>
    <property type="molecule type" value="Genomic_DNA"/>
</dbReference>
<sequence length="339" mass="37490">MFGRRKKEEHTSDPFDGEKPERTTSSSSSSPLPDELSSQPSKAQIKRATRTRFIWALISSFLLLVSVAFVILVEIGNYKVNDILNDIYFIKIDVSDIIPVQVPDAVLINSIAQTLGLHDFYQVGLWGFCQGYNGQGVTSCSEPETLYWFNPVEILQSQLLAGATIALPAEINTILGLIRTISHIMFGLFLTSACLNFLLIPLVPLAIYSRWTNLPLAILVFIGALCTTGAAVIATVMFIIFQVAITQATQLNIRANVGVEMFVFMWIAAGSAILAWLIHMGMCCCCASRRDVRTGRKRGSKKARERERVGIAGAVEKDKTQRRLPGMPIFKRMGRDKAA</sequence>
<feature type="compositionally biased region" description="Basic and acidic residues" evidence="1">
    <location>
        <begin position="1"/>
        <end position="22"/>
    </location>
</feature>
<evidence type="ECO:0000256" key="2">
    <source>
        <dbReference type="SAM" id="Phobius"/>
    </source>
</evidence>
<gene>
    <name evidence="3" type="ORF">TI39_contig627g00004</name>
</gene>
<evidence type="ECO:0000313" key="3">
    <source>
        <dbReference type="EMBL" id="KJX96433.1"/>
    </source>
</evidence>
<reference evidence="3 4" key="1">
    <citation type="submission" date="2015-03" db="EMBL/GenBank/DDBJ databases">
        <title>RNA-seq based gene annotation and comparative genomics of four Zymoseptoria species reveal species-specific pathogenicity related genes and transposable element activity.</title>
        <authorList>
            <person name="Grandaubert J."/>
            <person name="Bhattacharyya A."/>
            <person name="Stukenbrock E.H."/>
        </authorList>
    </citation>
    <scope>NUCLEOTIDE SEQUENCE [LARGE SCALE GENOMIC DNA]</scope>
    <source>
        <strain evidence="3 4">Zb18110</strain>
    </source>
</reference>
<dbReference type="Pfam" id="PF06687">
    <property type="entry name" value="SUR7"/>
    <property type="match status" value="1"/>
</dbReference>
<feature type="region of interest" description="Disordered" evidence="1">
    <location>
        <begin position="1"/>
        <end position="41"/>
    </location>
</feature>
<dbReference type="PANTHER" id="PTHR28019">
    <property type="entry name" value="CELL MEMBRANE PROTEIN YLR413W-RELATED"/>
    <property type="match status" value="1"/>
</dbReference>
<name>A0A0F4GGQ5_9PEZI</name>
<keyword evidence="2" id="KW-1133">Transmembrane helix</keyword>
<protein>
    <submittedName>
        <fullName evidence="3">Integral membrane protein</fullName>
    </submittedName>
</protein>
<evidence type="ECO:0000313" key="4">
    <source>
        <dbReference type="Proteomes" id="UP000033647"/>
    </source>
</evidence>
<keyword evidence="2" id="KW-0472">Membrane</keyword>
<dbReference type="Proteomes" id="UP000033647">
    <property type="component" value="Unassembled WGS sequence"/>
</dbReference>
<keyword evidence="4" id="KW-1185">Reference proteome</keyword>
<feature type="transmembrane region" description="Helical" evidence="2">
    <location>
        <begin position="257"/>
        <end position="278"/>
    </location>
</feature>
<accession>A0A0F4GGQ5</accession>
<dbReference type="GO" id="GO:0051285">
    <property type="term" value="C:cell cortex of cell tip"/>
    <property type="evidence" value="ECO:0007669"/>
    <property type="project" value="TreeGrafter"/>
</dbReference>
<comment type="caution">
    <text evidence="3">The sequence shown here is derived from an EMBL/GenBank/DDBJ whole genome shotgun (WGS) entry which is preliminary data.</text>
</comment>
<dbReference type="GO" id="GO:0031505">
    <property type="term" value="P:fungal-type cell wall organization"/>
    <property type="evidence" value="ECO:0007669"/>
    <property type="project" value="TreeGrafter"/>
</dbReference>
<dbReference type="OrthoDB" id="2327445at2759"/>